<evidence type="ECO:0008006" key="3">
    <source>
        <dbReference type="Google" id="ProtNLM"/>
    </source>
</evidence>
<comment type="caution">
    <text evidence="1">The sequence shown here is derived from an EMBL/GenBank/DDBJ whole genome shotgun (WGS) entry which is preliminary data.</text>
</comment>
<accession>A0ABP8S2F5</accession>
<dbReference type="EMBL" id="BAABGT010000109">
    <property type="protein sequence ID" value="GAA4558277.1"/>
    <property type="molecule type" value="Genomic_DNA"/>
</dbReference>
<gene>
    <name evidence="1" type="ORF">GCM10023175_64160</name>
</gene>
<dbReference type="SUPFAM" id="SSF51261">
    <property type="entry name" value="Duplicated hybrid motif"/>
    <property type="match status" value="1"/>
</dbReference>
<organism evidence="1 2">
    <name type="scientific">Pseudonocardia xishanensis</name>
    <dbReference type="NCBI Taxonomy" id="630995"/>
    <lineage>
        <taxon>Bacteria</taxon>
        <taxon>Bacillati</taxon>
        <taxon>Actinomycetota</taxon>
        <taxon>Actinomycetes</taxon>
        <taxon>Pseudonocardiales</taxon>
        <taxon>Pseudonocardiaceae</taxon>
        <taxon>Pseudonocardia</taxon>
    </lineage>
</organism>
<sequence length="92" mass="9563">MKTRDVLGILGNSGNTDAPHLHFHIMDGPSPLQSNGLPFVFTRFTGTGVVTDEAALTAPFAPQAPVVPVDAAGPAGPHRNQLPLNLEVLDVG</sequence>
<keyword evidence="2" id="KW-1185">Reference proteome</keyword>
<dbReference type="Gene3D" id="2.70.70.10">
    <property type="entry name" value="Glucose Permease (Domain IIA)"/>
    <property type="match status" value="1"/>
</dbReference>
<evidence type="ECO:0000313" key="1">
    <source>
        <dbReference type="EMBL" id="GAA4558277.1"/>
    </source>
</evidence>
<protein>
    <recommendedName>
        <fullName evidence="3">Peptidase M23-like protein</fullName>
    </recommendedName>
</protein>
<reference evidence="2" key="1">
    <citation type="journal article" date="2019" name="Int. J. Syst. Evol. Microbiol.">
        <title>The Global Catalogue of Microorganisms (GCM) 10K type strain sequencing project: providing services to taxonomists for standard genome sequencing and annotation.</title>
        <authorList>
            <consortium name="The Broad Institute Genomics Platform"/>
            <consortium name="The Broad Institute Genome Sequencing Center for Infectious Disease"/>
            <person name="Wu L."/>
            <person name="Ma J."/>
        </authorList>
    </citation>
    <scope>NUCLEOTIDE SEQUENCE [LARGE SCALE GENOMIC DNA]</scope>
    <source>
        <strain evidence="2">JCM 17906</strain>
    </source>
</reference>
<name>A0ABP8S2F5_9PSEU</name>
<evidence type="ECO:0000313" key="2">
    <source>
        <dbReference type="Proteomes" id="UP001501598"/>
    </source>
</evidence>
<proteinExistence type="predicted"/>
<dbReference type="InterPro" id="IPR011055">
    <property type="entry name" value="Dup_hybrid_motif"/>
</dbReference>
<dbReference type="Proteomes" id="UP001501598">
    <property type="component" value="Unassembled WGS sequence"/>
</dbReference>
<dbReference type="RefSeq" id="WP_345426721.1">
    <property type="nucleotide sequence ID" value="NZ_BAABGT010000109.1"/>
</dbReference>